<reference evidence="1 2" key="1">
    <citation type="submission" date="2024-02" db="EMBL/GenBank/DDBJ databases">
        <title>First draft genome assembly of two strains of Seiridium cardinale.</title>
        <authorList>
            <person name="Emiliani G."/>
            <person name="Scali E."/>
        </authorList>
    </citation>
    <scope>NUCLEOTIDE SEQUENCE [LARGE SCALE GENOMIC DNA]</scope>
    <source>
        <strain evidence="1 2">BM-138-000479</strain>
    </source>
</reference>
<evidence type="ECO:0000313" key="2">
    <source>
        <dbReference type="Proteomes" id="UP001465668"/>
    </source>
</evidence>
<dbReference type="EMBL" id="JARVKM010000060">
    <property type="protein sequence ID" value="KAK9772548.1"/>
    <property type="molecule type" value="Genomic_DNA"/>
</dbReference>
<sequence length="120" mass="12878">MGWDSSAAAEPASPLGSGVAWLGWNGYPEPAIEPNTTGFANHHLGNQSENLDASHTATFFNPQGYGRIVRRIVGMATKGLESGIVTQYGGDFQKRQGYNIIFFGCKHPFFGKWISPSSGG</sequence>
<protein>
    <submittedName>
        <fullName evidence="1">Uncharacterized protein</fullName>
    </submittedName>
</protein>
<name>A0ABR2XFG8_9PEZI</name>
<gene>
    <name evidence="1" type="ORF">SCAR479_10765</name>
</gene>
<accession>A0ABR2XFG8</accession>
<dbReference type="Proteomes" id="UP001465668">
    <property type="component" value="Unassembled WGS sequence"/>
</dbReference>
<proteinExistence type="predicted"/>
<organism evidence="1 2">
    <name type="scientific">Seiridium cardinale</name>
    <dbReference type="NCBI Taxonomy" id="138064"/>
    <lineage>
        <taxon>Eukaryota</taxon>
        <taxon>Fungi</taxon>
        <taxon>Dikarya</taxon>
        <taxon>Ascomycota</taxon>
        <taxon>Pezizomycotina</taxon>
        <taxon>Sordariomycetes</taxon>
        <taxon>Xylariomycetidae</taxon>
        <taxon>Amphisphaeriales</taxon>
        <taxon>Sporocadaceae</taxon>
        <taxon>Seiridium</taxon>
    </lineage>
</organism>
<comment type="caution">
    <text evidence="1">The sequence shown here is derived from an EMBL/GenBank/DDBJ whole genome shotgun (WGS) entry which is preliminary data.</text>
</comment>
<keyword evidence="2" id="KW-1185">Reference proteome</keyword>
<evidence type="ECO:0000313" key="1">
    <source>
        <dbReference type="EMBL" id="KAK9772548.1"/>
    </source>
</evidence>